<dbReference type="EMBL" id="HE577327">
    <property type="protein sequence ID" value="CCC98944.1"/>
    <property type="molecule type" value="Genomic_DNA"/>
</dbReference>
<evidence type="ECO:0000313" key="3">
    <source>
        <dbReference type="Proteomes" id="UP000007319"/>
    </source>
</evidence>
<evidence type="ECO:0000256" key="1">
    <source>
        <dbReference type="SAM" id="MobiDB-lite"/>
    </source>
</evidence>
<proteinExistence type="predicted"/>
<evidence type="ECO:0000313" key="2">
    <source>
        <dbReference type="EMBL" id="CCC98944.1"/>
    </source>
</evidence>
<reference evidence="2 3" key="1">
    <citation type="journal article" date="2011" name="PLoS Genet.">
        <title>Azospirillum genomes reveal transition of bacteria from aquatic to terrestrial environments.</title>
        <authorList>
            <person name="Wisniewski-Dye F."/>
            <person name="Borziak K."/>
            <person name="Khalsa-Moyers G."/>
            <person name="Alexandre G."/>
            <person name="Sukharnikov L.O."/>
            <person name="Wuichet K."/>
            <person name="Hurst G.B."/>
            <person name="McDonald W.H."/>
            <person name="Robertson J.S."/>
            <person name="Barbe V."/>
            <person name="Calteau A."/>
            <person name="Rouy Z."/>
            <person name="Mangenot S."/>
            <person name="Prigent-Combaret C."/>
            <person name="Normand P."/>
            <person name="Boyer M."/>
            <person name="Siguier P."/>
            <person name="Dessaux Y."/>
            <person name="Elmerich C."/>
            <person name="Condemine G."/>
            <person name="Krishnen G."/>
            <person name="Kennedy I."/>
            <person name="Paterson A.H."/>
            <person name="Gonzalez V."/>
            <person name="Mavingui P."/>
            <person name="Zhulin I.B."/>
        </authorList>
    </citation>
    <scope>NUCLEOTIDE SEQUENCE [LARGE SCALE GENOMIC DNA]</scope>
    <source>
        <strain evidence="2 3">Sp245</strain>
    </source>
</reference>
<dbReference type="KEGG" id="abs:AZOBR_180014"/>
<sequence>MGVPRWRFWRCCPSPVQPPARRWRTSPTGPVVPAEGTASRRVGRLMNPRGANPKGATQKGAPPEGRCPAAR</sequence>
<organism evidence="2 3">
    <name type="scientific">Azospirillum baldaniorum</name>
    <dbReference type="NCBI Taxonomy" id="1064539"/>
    <lineage>
        <taxon>Bacteria</taxon>
        <taxon>Pseudomonadati</taxon>
        <taxon>Pseudomonadota</taxon>
        <taxon>Alphaproteobacteria</taxon>
        <taxon>Rhodospirillales</taxon>
        <taxon>Azospirillaceae</taxon>
        <taxon>Azospirillum</taxon>
    </lineage>
</organism>
<keyword evidence="3" id="KW-1185">Reference proteome</keyword>
<gene>
    <name evidence="2" type="ORF">AZOBR_180014</name>
</gene>
<protein>
    <submittedName>
        <fullName evidence="2">Uncharacterized protein</fullName>
    </submittedName>
</protein>
<dbReference type="Proteomes" id="UP000007319">
    <property type="component" value="Chromosome"/>
</dbReference>
<dbReference type="AlphaFoldDB" id="A0A9P1JSH6"/>
<name>A0A9P1JSH6_9PROT</name>
<accession>A0A9P1JSH6</accession>
<feature type="region of interest" description="Disordered" evidence="1">
    <location>
        <begin position="17"/>
        <end position="71"/>
    </location>
</feature>